<dbReference type="Proteomes" id="UP000621210">
    <property type="component" value="Unassembled WGS sequence"/>
</dbReference>
<protein>
    <submittedName>
        <fullName evidence="1">Uncharacterized protein</fullName>
    </submittedName>
</protein>
<organism evidence="1 2">
    <name type="scientific">Streptomyces griseicoloratus</name>
    <dbReference type="NCBI Taxonomy" id="2752516"/>
    <lineage>
        <taxon>Bacteria</taxon>
        <taxon>Bacillati</taxon>
        <taxon>Actinomycetota</taxon>
        <taxon>Actinomycetes</taxon>
        <taxon>Kitasatosporales</taxon>
        <taxon>Streptomycetaceae</taxon>
        <taxon>Streptomyces</taxon>
    </lineage>
</organism>
<dbReference type="EMBL" id="JACVQF010000101">
    <property type="protein sequence ID" value="MBD0418162.1"/>
    <property type="molecule type" value="Genomic_DNA"/>
</dbReference>
<reference evidence="1" key="1">
    <citation type="submission" date="2020-09" db="EMBL/GenBank/DDBJ databases">
        <title>Streptomyces grisecoloratus sp. nov., isolated from cotton soil.</title>
        <authorList>
            <person name="Xing L."/>
        </authorList>
    </citation>
    <scope>NUCLEOTIDE SEQUENCE</scope>
    <source>
        <strain evidence="1">TRM S81-3</strain>
    </source>
</reference>
<dbReference type="RefSeq" id="WP_188179224.1">
    <property type="nucleotide sequence ID" value="NZ_JACVQF010000101.1"/>
</dbReference>
<evidence type="ECO:0000313" key="1">
    <source>
        <dbReference type="EMBL" id="MBD0418162.1"/>
    </source>
</evidence>
<dbReference type="AlphaFoldDB" id="A0A926QPL5"/>
<name>A0A926QPL5_9ACTN</name>
<gene>
    <name evidence="1" type="ORF">H0H10_03090</name>
</gene>
<reference evidence="1" key="2">
    <citation type="submission" date="2020-09" db="EMBL/GenBank/DDBJ databases">
        <authorList>
            <person name="Luo X."/>
        </authorList>
    </citation>
    <scope>NUCLEOTIDE SEQUENCE</scope>
    <source>
        <strain evidence="1">TRM S81-3</strain>
    </source>
</reference>
<proteinExistence type="predicted"/>
<accession>A0A926QPL5</accession>
<keyword evidence="2" id="KW-1185">Reference proteome</keyword>
<sequence length="47" mass="5021">MSPGSRRFLRAAAAVFAAEARVLAGKLDRRVFFAGPSTGEAQLISNR</sequence>
<comment type="caution">
    <text evidence="1">The sequence shown here is derived from an EMBL/GenBank/DDBJ whole genome shotgun (WGS) entry which is preliminary data.</text>
</comment>
<evidence type="ECO:0000313" key="2">
    <source>
        <dbReference type="Proteomes" id="UP000621210"/>
    </source>
</evidence>